<dbReference type="SUPFAM" id="SSF56935">
    <property type="entry name" value="Porins"/>
    <property type="match status" value="1"/>
</dbReference>
<dbReference type="GO" id="GO:0044718">
    <property type="term" value="P:siderophore transmembrane transport"/>
    <property type="evidence" value="ECO:0007669"/>
    <property type="project" value="TreeGrafter"/>
</dbReference>
<reference evidence="9 10" key="1">
    <citation type="submission" date="2019-01" db="EMBL/GenBank/DDBJ databases">
        <title>Pseudolysobacter antarctica gen. nov., sp. nov., isolated from Fildes Peninsula, Antarctica.</title>
        <authorList>
            <person name="Wei Z."/>
            <person name="Peng F."/>
        </authorList>
    </citation>
    <scope>NUCLEOTIDE SEQUENCE [LARGE SCALE GENOMIC DNA]</scope>
    <source>
        <strain evidence="9 10">AQ6-296</strain>
    </source>
</reference>
<evidence type="ECO:0000256" key="4">
    <source>
        <dbReference type="ARBA" id="ARBA00022692"/>
    </source>
</evidence>
<evidence type="ECO:0000313" key="10">
    <source>
        <dbReference type="Proteomes" id="UP000291562"/>
    </source>
</evidence>
<dbReference type="InterPro" id="IPR036942">
    <property type="entry name" value="Beta-barrel_TonB_sf"/>
</dbReference>
<protein>
    <submittedName>
        <fullName evidence="9">TonB-dependent receptor</fullName>
    </submittedName>
</protein>
<dbReference type="Gene3D" id="2.60.40.1120">
    <property type="entry name" value="Carboxypeptidase-like, regulatory domain"/>
    <property type="match status" value="1"/>
</dbReference>
<dbReference type="Gene3D" id="2.40.170.20">
    <property type="entry name" value="TonB-dependent receptor, beta-barrel domain"/>
    <property type="match status" value="1"/>
</dbReference>
<keyword evidence="2" id="KW-0813">Transport</keyword>
<dbReference type="PANTHER" id="PTHR30069">
    <property type="entry name" value="TONB-DEPENDENT OUTER MEMBRANE RECEPTOR"/>
    <property type="match status" value="1"/>
</dbReference>
<name>A0A411HHF4_9GAMM</name>
<keyword evidence="6" id="KW-0998">Cell outer membrane</keyword>
<dbReference type="OrthoDB" id="9768147at2"/>
<dbReference type="Proteomes" id="UP000291562">
    <property type="component" value="Chromosome"/>
</dbReference>
<evidence type="ECO:0000259" key="8">
    <source>
        <dbReference type="Pfam" id="PF25183"/>
    </source>
</evidence>
<accession>A0A411HHF4</accession>
<feature type="signal peptide" evidence="7">
    <location>
        <begin position="1"/>
        <end position="31"/>
    </location>
</feature>
<dbReference type="InterPro" id="IPR039426">
    <property type="entry name" value="TonB-dep_rcpt-like"/>
</dbReference>
<dbReference type="KEGG" id="xbc:ELE36_05300"/>
<dbReference type="GO" id="GO:0009279">
    <property type="term" value="C:cell outer membrane"/>
    <property type="evidence" value="ECO:0007669"/>
    <property type="project" value="UniProtKB-SubCell"/>
</dbReference>
<evidence type="ECO:0000256" key="6">
    <source>
        <dbReference type="ARBA" id="ARBA00023237"/>
    </source>
</evidence>
<proteinExistence type="predicted"/>
<dbReference type="InterPro" id="IPR008969">
    <property type="entry name" value="CarboxyPept-like_regulatory"/>
</dbReference>
<keyword evidence="10" id="KW-1185">Reference proteome</keyword>
<feature type="domain" description="TonB-dependent transporter Oar-like beta-barrel" evidence="8">
    <location>
        <begin position="251"/>
        <end position="321"/>
    </location>
</feature>
<evidence type="ECO:0000256" key="1">
    <source>
        <dbReference type="ARBA" id="ARBA00004571"/>
    </source>
</evidence>
<keyword evidence="9" id="KW-0675">Receptor</keyword>
<evidence type="ECO:0000256" key="3">
    <source>
        <dbReference type="ARBA" id="ARBA00022452"/>
    </source>
</evidence>
<dbReference type="EMBL" id="CP035704">
    <property type="protein sequence ID" value="QBB69830.1"/>
    <property type="molecule type" value="Genomic_DNA"/>
</dbReference>
<evidence type="ECO:0000313" key="9">
    <source>
        <dbReference type="EMBL" id="QBB69830.1"/>
    </source>
</evidence>
<evidence type="ECO:0000256" key="2">
    <source>
        <dbReference type="ARBA" id="ARBA00022448"/>
    </source>
</evidence>
<dbReference type="GO" id="GO:0015344">
    <property type="term" value="F:siderophore uptake transmembrane transporter activity"/>
    <property type="evidence" value="ECO:0007669"/>
    <property type="project" value="TreeGrafter"/>
</dbReference>
<evidence type="ECO:0000256" key="7">
    <source>
        <dbReference type="SAM" id="SignalP"/>
    </source>
</evidence>
<dbReference type="Pfam" id="PF25183">
    <property type="entry name" value="OMP_b-brl_4"/>
    <property type="match status" value="2"/>
</dbReference>
<feature type="chain" id="PRO_5019444519" evidence="7">
    <location>
        <begin position="32"/>
        <end position="1138"/>
    </location>
</feature>
<feature type="domain" description="TonB-dependent transporter Oar-like beta-barrel" evidence="8">
    <location>
        <begin position="357"/>
        <end position="1057"/>
    </location>
</feature>
<dbReference type="InterPro" id="IPR057601">
    <property type="entry name" value="Oar-like_b-barrel"/>
</dbReference>
<dbReference type="PANTHER" id="PTHR30069:SF46">
    <property type="entry name" value="OAR PROTEIN"/>
    <property type="match status" value="1"/>
</dbReference>
<comment type="subcellular location">
    <subcellularLocation>
        <location evidence="1">Cell outer membrane</location>
        <topology evidence="1">Multi-pass membrane protein</topology>
    </subcellularLocation>
</comment>
<keyword evidence="4" id="KW-0812">Transmembrane</keyword>
<evidence type="ECO:0000256" key="5">
    <source>
        <dbReference type="ARBA" id="ARBA00023136"/>
    </source>
</evidence>
<organism evidence="9 10">
    <name type="scientific">Pseudolysobacter antarcticus</name>
    <dbReference type="NCBI Taxonomy" id="2511995"/>
    <lineage>
        <taxon>Bacteria</taxon>
        <taxon>Pseudomonadati</taxon>
        <taxon>Pseudomonadota</taxon>
        <taxon>Gammaproteobacteria</taxon>
        <taxon>Lysobacterales</taxon>
        <taxon>Rhodanobacteraceae</taxon>
        <taxon>Pseudolysobacter</taxon>
    </lineage>
</organism>
<dbReference type="AlphaFoldDB" id="A0A411HHF4"/>
<gene>
    <name evidence="9" type="ORF">ELE36_05300</name>
</gene>
<keyword evidence="7" id="KW-0732">Signal</keyword>
<dbReference type="SUPFAM" id="SSF49464">
    <property type="entry name" value="Carboxypeptidase regulatory domain-like"/>
    <property type="match status" value="1"/>
</dbReference>
<keyword evidence="5" id="KW-0472">Membrane</keyword>
<keyword evidence="3" id="KW-1134">Transmembrane beta strand</keyword>
<dbReference type="Pfam" id="PF13620">
    <property type="entry name" value="CarboxypepD_reg"/>
    <property type="match status" value="1"/>
</dbReference>
<sequence length="1138" mass="122170">MIEGKPMNRQLRMKPLAWVLASMFLVPSAFAQNTSAAASGRVTDGAGHPVAGAKIEVVHVPSGTKSTITTDADGRYQLQGLRVGGPYRVTAEKDGLKPTSVQDVYLRLAETTSVNLVEEGASQLEEVTVKGSALTATFQADNKGLGTNLSHRELEALPNPDRSIQDIARVDPRISVTDRDAGAISANGKNFRYNCITVDTINAGDPFGLESNGLASVGSPISPDVIESYDLSTANFDVSTRGCVGANVNAVSKSGTNDFHGSAYYSYRSKDWMGDIAPISGGTELPYTGWDHEWTSGITAGGPLIKDTLFFFLGIEKSERVAIGTTSGPVGSNSTTQVQGVDQNFVNGVASSATAQGINVGDRTLANLIDKRYLAKVDWNINDSQRAVFRFNETKENQPVPTGSTTSVTLNSNWYFKDRDSKNYVVQLFSDWSPVFSTEANLSYTKYIQSRGPLTGVAQPSVTVSNSPTTFSPSVTVGTEFSSQVNQLNIDSNYAYFAGTWHLGDHTIKAGANGQQDKVYNAFIQGYDGSYTYQGLANFQTGNWEEYTIKRPAAGYSIDTAAAVFQKKQYGFFVEDTWQVSDRFSLQYGLRYDVPEFGSSPILNPCFASAPGVAFTATNANGSTLCTASKGGFGYANNSVPGGNGTVQPRVSFNYDFDTERKTQLRGGVGMFVSDVPTVWYSNSYGGSGIPVVTYDIVNTSNAAPGTLLCSKDGKAFTPATGGACAAGQISYVKQAPGYNGAQPVIPNTGTLVLGSGVAKMAVDTIDPHFQMPTTTQLSLAFDRELPWLGMVGSVEGSYVKTNEDIFYKNLNLGAPTGHGPDGRNLYWGVYSAAGIASGTNANANPAFGNVTELTNTSQGQSSSLTLLVKKPLSDDWSASVAAIFQHSTDVNPGTSSVANSNITGNVWINPNTDRASVSNYNVPKALKVSFSWQHKFFGDNETGVSIFANGHSGAPYSWIAGNDLNGDTYSRDLLYIPKSISDVSWNPAVTDKQKQQFMDYINSDAYLSKHAGQIATRNGAHTAWLNQIDLSFKQEVPGFFEGNKGELRLDFFNIGNLISSKWGVERRGPFPLTRNLANVTGIDPATGKYIYDISGSQYKDANGNYVPQNLVINEGQTPGAPVPSQRWSLMLTASYKF</sequence>